<feature type="transmembrane region" description="Helical" evidence="7">
    <location>
        <begin position="72"/>
        <end position="89"/>
    </location>
</feature>
<feature type="transmembrane region" description="Helical" evidence="7">
    <location>
        <begin position="135"/>
        <end position="155"/>
    </location>
</feature>
<dbReference type="GO" id="GO:0005886">
    <property type="term" value="C:plasma membrane"/>
    <property type="evidence" value="ECO:0007669"/>
    <property type="project" value="TreeGrafter"/>
</dbReference>
<evidence type="ECO:0000313" key="8">
    <source>
        <dbReference type="EMBL" id="HHS62648.1"/>
    </source>
</evidence>
<dbReference type="AlphaFoldDB" id="A0A7C6EJX9"/>
<dbReference type="InterPro" id="IPR003667">
    <property type="entry name" value="NqrDE/RnfAE"/>
</dbReference>
<evidence type="ECO:0000256" key="4">
    <source>
        <dbReference type="ARBA" id="ARBA00022967"/>
    </source>
</evidence>
<comment type="subcellular location">
    <subcellularLocation>
        <location evidence="1">Endomembrane system</location>
        <topology evidence="1">Multi-pass membrane protein</topology>
    </subcellularLocation>
</comment>
<reference evidence="8" key="1">
    <citation type="journal article" date="2020" name="mSystems">
        <title>Genome- and Community-Level Interaction Insights into Carbon Utilization and Element Cycling Functions of Hydrothermarchaeota in Hydrothermal Sediment.</title>
        <authorList>
            <person name="Zhou Z."/>
            <person name="Liu Y."/>
            <person name="Xu W."/>
            <person name="Pan J."/>
            <person name="Luo Z.H."/>
            <person name="Li M."/>
        </authorList>
    </citation>
    <scope>NUCLEOTIDE SEQUENCE [LARGE SCALE GENOMIC DNA]</scope>
    <source>
        <strain evidence="8">SpSt-783</strain>
    </source>
</reference>
<evidence type="ECO:0000256" key="6">
    <source>
        <dbReference type="ARBA" id="ARBA00023136"/>
    </source>
</evidence>
<dbReference type="PANTHER" id="PTHR30335">
    <property type="entry name" value="INTEGRAL MEMBRANE PROTEIN OF SOXR-REDUCING COMPLEX"/>
    <property type="match status" value="1"/>
</dbReference>
<organism evidence="8">
    <name type="scientific">candidate division WOR-3 bacterium</name>
    <dbReference type="NCBI Taxonomy" id="2052148"/>
    <lineage>
        <taxon>Bacteria</taxon>
        <taxon>Bacteria division WOR-3</taxon>
    </lineage>
</organism>
<sequence>MDYNLLNIFIDAVLGKNIVLYYILGICPLILYKTNINEILSICSILTIIMVICSSVCLTVNNLILIPLKLNYLQFLLILIITYLIIHYTKLLLSSFSPEFSSLFDKYPEFFYTNYAVYGLVFLTVNFKLKIMSGIMFSLGSGMGYLIVAIIFMAIKDRLWSGYKTGHLKRIYVELIILGLVSLIFMSITGLR</sequence>
<feature type="transmembrane region" description="Helical" evidence="7">
    <location>
        <begin position="171"/>
        <end position="191"/>
    </location>
</feature>
<comment type="caution">
    <text evidence="8">The sequence shown here is derived from an EMBL/GenBank/DDBJ whole genome shotgun (WGS) entry which is preliminary data.</text>
</comment>
<name>A0A7C6EJX9_UNCW3</name>
<evidence type="ECO:0000256" key="3">
    <source>
        <dbReference type="ARBA" id="ARBA00022692"/>
    </source>
</evidence>
<keyword evidence="2" id="KW-0813">Transport</keyword>
<gene>
    <name evidence="8" type="ORF">ENV70_03390</name>
</gene>
<keyword evidence="3 7" id="KW-0812">Transmembrane</keyword>
<evidence type="ECO:0000256" key="5">
    <source>
        <dbReference type="ARBA" id="ARBA00022989"/>
    </source>
</evidence>
<accession>A0A7C6EJX9</accession>
<dbReference type="InterPro" id="IPR050133">
    <property type="entry name" value="NqrDE/RnfAE_oxidrdctase"/>
</dbReference>
<evidence type="ECO:0000256" key="2">
    <source>
        <dbReference type="ARBA" id="ARBA00022448"/>
    </source>
</evidence>
<dbReference type="Pfam" id="PF02508">
    <property type="entry name" value="Rnf-Nqr"/>
    <property type="match status" value="1"/>
</dbReference>
<feature type="transmembrane region" description="Helical" evidence="7">
    <location>
        <begin position="12"/>
        <end position="32"/>
    </location>
</feature>
<proteinExistence type="predicted"/>
<protein>
    <submittedName>
        <fullName evidence="8">Uncharacterized protein</fullName>
    </submittedName>
</protein>
<evidence type="ECO:0000256" key="7">
    <source>
        <dbReference type="SAM" id="Phobius"/>
    </source>
</evidence>
<keyword evidence="4" id="KW-1278">Translocase</keyword>
<dbReference type="PIRSF" id="PIRSF006102">
    <property type="entry name" value="NQR_DE"/>
    <property type="match status" value="1"/>
</dbReference>
<evidence type="ECO:0000256" key="1">
    <source>
        <dbReference type="ARBA" id="ARBA00004127"/>
    </source>
</evidence>
<dbReference type="EMBL" id="DTHJ01000070">
    <property type="protein sequence ID" value="HHS62648.1"/>
    <property type="molecule type" value="Genomic_DNA"/>
</dbReference>
<feature type="transmembrane region" description="Helical" evidence="7">
    <location>
        <begin position="39"/>
        <end position="66"/>
    </location>
</feature>
<dbReference type="PANTHER" id="PTHR30335:SF0">
    <property type="entry name" value="ION-TRANSLOCATING OXIDOREDUCTASE COMPLEX SUBUNIT A"/>
    <property type="match status" value="1"/>
</dbReference>
<feature type="transmembrane region" description="Helical" evidence="7">
    <location>
        <begin position="110"/>
        <end position="129"/>
    </location>
</feature>
<dbReference type="GO" id="GO:0012505">
    <property type="term" value="C:endomembrane system"/>
    <property type="evidence" value="ECO:0007669"/>
    <property type="project" value="UniProtKB-SubCell"/>
</dbReference>
<keyword evidence="5 7" id="KW-1133">Transmembrane helix</keyword>
<keyword evidence="6 7" id="KW-0472">Membrane</keyword>